<dbReference type="AlphaFoldDB" id="A0A6J8BFB0"/>
<dbReference type="CDD" id="cd00170">
    <property type="entry name" value="SEC14"/>
    <property type="match status" value="1"/>
</dbReference>
<protein>
    <submittedName>
        <fullName evidence="3">Retinal-binding protein</fullName>
    </submittedName>
</protein>
<dbReference type="PANTHER" id="PTHR23324:SF83">
    <property type="entry name" value="SEC14-LIKE PROTEIN 2"/>
    <property type="match status" value="1"/>
</dbReference>
<evidence type="ECO:0000313" key="4">
    <source>
        <dbReference type="Proteomes" id="UP000507470"/>
    </source>
</evidence>
<dbReference type="PROSITE" id="PS50866">
    <property type="entry name" value="GOLD"/>
    <property type="match status" value="1"/>
</dbReference>
<dbReference type="InterPro" id="IPR009038">
    <property type="entry name" value="GOLD_dom"/>
</dbReference>
<feature type="domain" description="GOLD" evidence="2">
    <location>
        <begin position="246"/>
        <end position="365"/>
    </location>
</feature>
<name>A0A6J8BFB0_MYTCO</name>
<gene>
    <name evidence="3" type="ORF">MCOR_18441</name>
</gene>
<accession>A0A6J8BFB0</accession>
<feature type="domain" description="CRAL-TRIO" evidence="1">
    <location>
        <begin position="56"/>
        <end position="229"/>
    </location>
</feature>
<dbReference type="Pfam" id="PF00650">
    <property type="entry name" value="CRAL_TRIO"/>
    <property type="match status" value="1"/>
</dbReference>
<evidence type="ECO:0000313" key="3">
    <source>
        <dbReference type="EMBL" id="CAC5382635.1"/>
    </source>
</evidence>
<dbReference type="InterPro" id="IPR036865">
    <property type="entry name" value="CRAL-TRIO_dom_sf"/>
</dbReference>
<dbReference type="InterPro" id="IPR036598">
    <property type="entry name" value="GOLD_dom_sf"/>
</dbReference>
<evidence type="ECO:0000259" key="1">
    <source>
        <dbReference type="PROSITE" id="PS50191"/>
    </source>
</evidence>
<dbReference type="Proteomes" id="UP000507470">
    <property type="component" value="Unassembled WGS sequence"/>
</dbReference>
<dbReference type="GO" id="GO:0005737">
    <property type="term" value="C:cytoplasm"/>
    <property type="evidence" value="ECO:0007669"/>
    <property type="project" value="TreeGrafter"/>
</dbReference>
<dbReference type="SUPFAM" id="SSF101576">
    <property type="entry name" value="Supernatant protein factor (SPF), C-terminal domain"/>
    <property type="match status" value="1"/>
</dbReference>
<dbReference type="Gene3D" id="2.60.120.680">
    <property type="entry name" value="GOLD domain"/>
    <property type="match status" value="1"/>
</dbReference>
<dbReference type="InterPro" id="IPR001251">
    <property type="entry name" value="CRAL-TRIO_dom"/>
</dbReference>
<dbReference type="InterPro" id="IPR051064">
    <property type="entry name" value="SEC14/CRAL-TRIO_domain"/>
</dbReference>
<reference evidence="3 4" key="1">
    <citation type="submission" date="2020-06" db="EMBL/GenBank/DDBJ databases">
        <authorList>
            <person name="Li R."/>
            <person name="Bekaert M."/>
        </authorList>
    </citation>
    <scope>NUCLEOTIDE SEQUENCE [LARGE SCALE GENOMIC DNA]</scope>
    <source>
        <strain evidence="4">wild</strain>
    </source>
</reference>
<dbReference type="SUPFAM" id="SSF52087">
    <property type="entry name" value="CRAL/TRIO domain"/>
    <property type="match status" value="1"/>
</dbReference>
<dbReference type="OrthoDB" id="1434354at2759"/>
<dbReference type="Gene3D" id="3.40.525.10">
    <property type="entry name" value="CRAL-TRIO lipid binding domain"/>
    <property type="match status" value="1"/>
</dbReference>
<dbReference type="EMBL" id="CACVKT020003246">
    <property type="protein sequence ID" value="CAC5382635.1"/>
    <property type="molecule type" value="Genomic_DNA"/>
</dbReference>
<dbReference type="SMART" id="SM00516">
    <property type="entry name" value="SEC14"/>
    <property type="match status" value="1"/>
</dbReference>
<dbReference type="PROSITE" id="PS50191">
    <property type="entry name" value="CRAL_TRIO"/>
    <property type="match status" value="1"/>
</dbReference>
<evidence type="ECO:0000259" key="2">
    <source>
        <dbReference type="PROSITE" id="PS50866"/>
    </source>
</evidence>
<sequence length="392" mass="45307">MSDVLKPEFDDFELQKWLQGEAFISFEETNIVLSDSKSMAYKEKNHVKDLIRDYKPPEVLEKYLAGGLVGQAKDGSTLRVELYGRLDMRGIMNSVKKSDLEKTKILHCEANIEDWKKRSEQTGTRIDGLTVIFDMEGVGRHMLWTPGIQMYLYMVKVLEDNYPEMLKRLLVINAPGIFPILYKLCKPLISKDTKNKIEIIGGNYQDTLKKFIDDEYLPMCYGGTLTDPDGNPRCASKICQGGTVPEEYYTLNTDYIDRMETATIPKGDKLSKEYIVDVPGSALRWEFMTQNHDIEFGVFYKQDCKKEAVISLSKVNSHTITEDGFITCDKTGVYEIVFSNVSWFNLEARLTFRQRREIGTFDYELSDILKFDQYYLLERFIDVWSDIVCFAL</sequence>
<proteinExistence type="predicted"/>
<keyword evidence="4" id="KW-1185">Reference proteome</keyword>
<organism evidence="3 4">
    <name type="scientific">Mytilus coruscus</name>
    <name type="common">Sea mussel</name>
    <dbReference type="NCBI Taxonomy" id="42192"/>
    <lineage>
        <taxon>Eukaryota</taxon>
        <taxon>Metazoa</taxon>
        <taxon>Spiralia</taxon>
        <taxon>Lophotrochozoa</taxon>
        <taxon>Mollusca</taxon>
        <taxon>Bivalvia</taxon>
        <taxon>Autobranchia</taxon>
        <taxon>Pteriomorphia</taxon>
        <taxon>Mytilida</taxon>
        <taxon>Mytiloidea</taxon>
        <taxon>Mytilidae</taxon>
        <taxon>Mytilinae</taxon>
        <taxon>Mytilus</taxon>
    </lineage>
</organism>
<dbReference type="PANTHER" id="PTHR23324">
    <property type="entry name" value="SEC14 RELATED PROTEIN"/>
    <property type="match status" value="1"/>
</dbReference>